<dbReference type="Gene3D" id="3.40.30.10">
    <property type="entry name" value="Glutaredoxin"/>
    <property type="match status" value="1"/>
</dbReference>
<proteinExistence type="predicted"/>
<dbReference type="AlphaFoldDB" id="A0ABD5LTQ5"/>
<evidence type="ECO:0000313" key="1">
    <source>
        <dbReference type="EMBL" id="MEY2344587.1"/>
    </source>
</evidence>
<name>A0ABD5LTQ5_PROMI</name>
<accession>A0ABD5LTQ5</accession>
<sequence>MTGGDAWKEHVTPIDERISQLSGQVFSQQYRNNLANTEMTLNSLMPIAAILVARKMGDRDVMLLKALQDAYYLDGLNISDKDVLFLSYKSSGLISPSFRRYLRK</sequence>
<reference evidence="1" key="1">
    <citation type="submission" date="2021-05" db="EMBL/GenBank/DDBJ databases">
        <title>First report of NDM-5 and VEB-6 producing Proteus mirabilis isolated from blood of a sepsis patient in Kolkata, India.</title>
        <authorList>
            <person name="Halder G."/>
            <person name="Chaudhuri B."/>
            <person name="Dutta S."/>
        </authorList>
    </citation>
    <scope>NUCLEOTIDE SEQUENCE [LARGE SCALE GENOMIC DNA]</scope>
    <source>
        <strain evidence="1">7049</strain>
    </source>
</reference>
<organism evidence="1">
    <name type="scientific">Proteus mirabilis</name>
    <dbReference type="NCBI Taxonomy" id="584"/>
    <lineage>
        <taxon>Bacteria</taxon>
        <taxon>Pseudomonadati</taxon>
        <taxon>Pseudomonadota</taxon>
        <taxon>Gammaproteobacteria</taxon>
        <taxon>Enterobacterales</taxon>
        <taxon>Morganellaceae</taxon>
        <taxon>Proteus</taxon>
    </lineage>
</organism>
<gene>
    <name evidence="1" type="ORF">I3679_013060</name>
</gene>
<dbReference type="EMBL" id="JADQCH020000001">
    <property type="protein sequence ID" value="MEY2344587.1"/>
    <property type="molecule type" value="Genomic_DNA"/>
</dbReference>
<comment type="caution">
    <text evidence="1">The sequence shown here is derived from an EMBL/GenBank/DDBJ whole genome shotgun (WGS) entry which is preliminary data.</text>
</comment>
<protein>
    <submittedName>
        <fullName evidence="1">Uncharacterized protein</fullName>
    </submittedName>
</protein>